<evidence type="ECO:0000256" key="21">
    <source>
        <dbReference type="ARBA" id="ARBA00047795"/>
    </source>
</evidence>
<keyword evidence="24" id="KW-1185">Reference proteome</keyword>
<dbReference type="VEuPathDB" id="VectorBase:RPRC009497"/>
<evidence type="ECO:0000256" key="5">
    <source>
        <dbReference type="ARBA" id="ARBA00022548"/>
    </source>
</evidence>
<dbReference type="Proteomes" id="UP000015103">
    <property type="component" value="Unassembled WGS sequence"/>
</dbReference>
<dbReference type="UniPathway" id="UPA00063"/>
<evidence type="ECO:0000256" key="1">
    <source>
        <dbReference type="ARBA" id="ARBA00004477"/>
    </source>
</evidence>
<keyword evidence="7" id="KW-0152">Cholesterol biosynthesis</keyword>
<evidence type="ECO:0000256" key="3">
    <source>
        <dbReference type="ARBA" id="ARBA00005402"/>
    </source>
</evidence>
<proteinExistence type="inferred from homology"/>
<evidence type="ECO:0000256" key="20">
    <source>
        <dbReference type="ARBA" id="ARBA00042688"/>
    </source>
</evidence>
<comment type="similarity">
    <text evidence="3">Belongs to the ERG4/ERG24 family.</text>
</comment>
<keyword evidence="4" id="KW-0444">Lipid biosynthesis</keyword>
<keyword evidence="6" id="KW-0812">Transmembrane</keyword>
<dbReference type="PROSITE" id="PS01018">
    <property type="entry name" value="STEROL_REDUCT_2"/>
    <property type="match status" value="1"/>
</dbReference>
<dbReference type="InParanoid" id="T1HZM7"/>
<comment type="catalytic activity">
    <reaction evidence="21">
        <text>cholesterol + NADP(+) = 7-dehydrocholesterol + NADPH + H(+)</text>
        <dbReference type="Rhea" id="RHEA:23984"/>
        <dbReference type="ChEBI" id="CHEBI:15378"/>
        <dbReference type="ChEBI" id="CHEBI:16113"/>
        <dbReference type="ChEBI" id="CHEBI:17759"/>
        <dbReference type="ChEBI" id="CHEBI:57783"/>
        <dbReference type="ChEBI" id="CHEBI:58349"/>
        <dbReference type="EC" id="1.3.1.21"/>
    </reaction>
    <physiologicalReaction direction="right-to-left" evidence="21">
        <dbReference type="Rhea" id="RHEA:23986"/>
    </physiologicalReaction>
</comment>
<keyword evidence="12" id="KW-0560">Oxidoreductase</keyword>
<dbReference type="eggNOG" id="KOG1435">
    <property type="taxonomic scope" value="Eukaryota"/>
</dbReference>
<evidence type="ECO:0000256" key="10">
    <source>
        <dbReference type="ARBA" id="ARBA00022955"/>
    </source>
</evidence>
<evidence type="ECO:0000256" key="15">
    <source>
        <dbReference type="ARBA" id="ARBA00023136"/>
    </source>
</evidence>
<comment type="subcellular location">
    <subcellularLocation>
        <location evidence="1">Endoplasmic reticulum membrane</location>
        <topology evidence="1">Multi-pass membrane protein</topology>
    </subcellularLocation>
</comment>
<dbReference type="InterPro" id="IPR018083">
    <property type="entry name" value="Sterol_reductase_CS"/>
</dbReference>
<dbReference type="GO" id="GO:0016132">
    <property type="term" value="P:brassinosteroid biosynthetic process"/>
    <property type="evidence" value="ECO:0007669"/>
    <property type="project" value="TreeGrafter"/>
</dbReference>
<evidence type="ECO:0000256" key="12">
    <source>
        <dbReference type="ARBA" id="ARBA00023002"/>
    </source>
</evidence>
<comment type="pathway">
    <text evidence="2">Steroid biosynthesis; cholesterol biosynthesis.</text>
</comment>
<evidence type="ECO:0000256" key="13">
    <source>
        <dbReference type="ARBA" id="ARBA00023011"/>
    </source>
</evidence>
<keyword evidence="8" id="KW-0256">Endoplasmic reticulum</keyword>
<dbReference type="PANTHER" id="PTHR21257">
    <property type="entry name" value="DELTA(14)-STEROL REDUCTASE"/>
    <property type="match status" value="1"/>
</dbReference>
<evidence type="ECO:0000256" key="17">
    <source>
        <dbReference type="ARBA" id="ARBA00023221"/>
    </source>
</evidence>
<dbReference type="GO" id="GO:0047598">
    <property type="term" value="F:7-dehydrocholesterol reductase activity"/>
    <property type="evidence" value="ECO:0007669"/>
    <property type="project" value="UniProtKB-EC"/>
</dbReference>
<evidence type="ECO:0000256" key="8">
    <source>
        <dbReference type="ARBA" id="ARBA00022824"/>
    </source>
</evidence>
<keyword evidence="14" id="KW-0443">Lipid metabolism</keyword>
<dbReference type="EC" id="1.3.1.21" evidence="18"/>
<dbReference type="GO" id="GO:0006695">
    <property type="term" value="P:cholesterol biosynthetic process"/>
    <property type="evidence" value="ECO:0007669"/>
    <property type="project" value="UniProtKB-UniPathway"/>
</dbReference>
<evidence type="ECO:0000256" key="11">
    <source>
        <dbReference type="ARBA" id="ARBA00022989"/>
    </source>
</evidence>
<evidence type="ECO:0000256" key="6">
    <source>
        <dbReference type="ARBA" id="ARBA00022692"/>
    </source>
</evidence>
<dbReference type="InterPro" id="IPR001171">
    <property type="entry name" value="ERG24_DHCR-like"/>
</dbReference>
<dbReference type="Gene3D" id="1.20.120.1630">
    <property type="match status" value="1"/>
</dbReference>
<dbReference type="Pfam" id="PF01222">
    <property type="entry name" value="ERG4_ERG24"/>
    <property type="match status" value="1"/>
</dbReference>
<dbReference type="AlphaFoldDB" id="T1HZM7"/>
<organism evidence="23 24">
    <name type="scientific">Rhodnius prolixus</name>
    <name type="common">Triatomid bug</name>
    <dbReference type="NCBI Taxonomy" id="13249"/>
    <lineage>
        <taxon>Eukaryota</taxon>
        <taxon>Metazoa</taxon>
        <taxon>Ecdysozoa</taxon>
        <taxon>Arthropoda</taxon>
        <taxon>Hexapoda</taxon>
        <taxon>Insecta</taxon>
        <taxon>Pterygota</taxon>
        <taxon>Neoptera</taxon>
        <taxon>Paraneoptera</taxon>
        <taxon>Hemiptera</taxon>
        <taxon>Heteroptera</taxon>
        <taxon>Panheteroptera</taxon>
        <taxon>Cimicomorpha</taxon>
        <taxon>Reduviidae</taxon>
        <taxon>Triatominae</taxon>
        <taxon>Rhodnius</taxon>
    </lineage>
</organism>
<accession>T1HZM7</accession>
<dbReference type="EnsemblMetazoa" id="RPRC009497-RA">
    <property type="protein sequence ID" value="RPRC009497-PA"/>
    <property type="gene ID" value="RPRC009497"/>
</dbReference>
<evidence type="ECO:0000313" key="23">
    <source>
        <dbReference type="EnsemblMetazoa" id="RPRC009497-PA"/>
    </source>
</evidence>
<evidence type="ECO:0000313" key="24">
    <source>
        <dbReference type="Proteomes" id="UP000015103"/>
    </source>
</evidence>
<keyword evidence="13" id="KW-0756">Sterol biosynthesis</keyword>
<keyword evidence="17" id="KW-0753">Steroid metabolism</keyword>
<sequence>MSLYEYFKQKIVPPLFLVVFTASVQFLALFGRGETITWEAILSGLSGNLVAWRIVAVLFTWAYFWLIVARKETKGDPAPDGYIPKYKDNGVSYYFITTLTFFCTLRRWPELSSLIFHNMPQILGTLNIIAFALCIFLYLRSTEGAELPQLYIFYRGRQLYPTILGVQIKQLIIYRISLMFWQIQVFAFFFAAWDKRTLDVPTVVTALLQTAYLFKSFIYESAYYHTLDITLDRAGYYLIWGCLVWLPCLYPFNSYFLVNHPPVISNKNAILILIFGIISITATLMVDLEKARFRRTNGNTLIWNKKPTYIVAKYTDNTGTEKTSLLLTSGGWGLARHLNYSLELLSNLSWALPAHGLGITGYIFIMFLTVLLLHRIYRDESKCKAKYGKYWEEYCKKVPYRLLPYVF</sequence>
<evidence type="ECO:0000256" key="22">
    <source>
        <dbReference type="ARBA" id="ARBA00047826"/>
    </source>
</evidence>
<keyword evidence="11" id="KW-1133">Transmembrane helix</keyword>
<dbReference type="PANTHER" id="PTHR21257:SF38">
    <property type="entry name" value="7-DEHYDROCHOLESTEROL REDUCTASE"/>
    <property type="match status" value="1"/>
</dbReference>
<name>T1HZM7_RHOPR</name>
<evidence type="ECO:0000256" key="9">
    <source>
        <dbReference type="ARBA" id="ARBA00022857"/>
    </source>
</evidence>
<reference evidence="23" key="1">
    <citation type="submission" date="2015-05" db="UniProtKB">
        <authorList>
            <consortium name="EnsemblMetazoa"/>
        </authorList>
    </citation>
    <scope>IDENTIFICATION</scope>
</reference>
<keyword evidence="15" id="KW-0472">Membrane</keyword>
<protein>
    <recommendedName>
        <fullName evidence="19">7-dehydrocholesterol reductase</fullName>
        <ecNumber evidence="18">1.3.1.21</ecNumber>
    </recommendedName>
    <alternativeName>
        <fullName evidence="20">Sterol Delta(7)-reductase</fullName>
    </alternativeName>
</protein>
<evidence type="ECO:0000256" key="14">
    <source>
        <dbReference type="ARBA" id="ARBA00023098"/>
    </source>
</evidence>
<dbReference type="HOGENOM" id="CLU_015631_0_0_1"/>
<evidence type="ECO:0000256" key="2">
    <source>
        <dbReference type="ARBA" id="ARBA00004770"/>
    </source>
</evidence>
<dbReference type="EMBL" id="ACPB03022663">
    <property type="status" value="NOT_ANNOTATED_CDS"/>
    <property type="molecule type" value="Genomic_DNA"/>
</dbReference>
<evidence type="ECO:0000256" key="4">
    <source>
        <dbReference type="ARBA" id="ARBA00022516"/>
    </source>
</evidence>
<evidence type="ECO:0000256" key="16">
    <source>
        <dbReference type="ARBA" id="ARBA00023166"/>
    </source>
</evidence>
<dbReference type="GO" id="GO:0005789">
    <property type="term" value="C:endoplasmic reticulum membrane"/>
    <property type="evidence" value="ECO:0007669"/>
    <property type="project" value="UniProtKB-SubCell"/>
</dbReference>
<evidence type="ECO:0000256" key="7">
    <source>
        <dbReference type="ARBA" id="ARBA00022778"/>
    </source>
</evidence>
<evidence type="ECO:0000256" key="19">
    <source>
        <dbReference type="ARBA" id="ARBA00039984"/>
    </source>
</evidence>
<keyword evidence="9" id="KW-0521">NADP</keyword>
<keyword evidence="10" id="KW-0752">Steroid biosynthesis</keyword>
<keyword evidence="16" id="KW-1207">Sterol metabolism</keyword>
<keyword evidence="5" id="KW-0153">Cholesterol metabolism</keyword>
<comment type="catalytic activity">
    <reaction evidence="22">
        <text>7-dehydrodesmosterol + NADPH + H(+) = desmosterol + NADP(+)</text>
        <dbReference type="Rhea" id="RHEA:46740"/>
        <dbReference type="ChEBI" id="CHEBI:15378"/>
        <dbReference type="ChEBI" id="CHEBI:17737"/>
        <dbReference type="ChEBI" id="CHEBI:27910"/>
        <dbReference type="ChEBI" id="CHEBI:57783"/>
        <dbReference type="ChEBI" id="CHEBI:58349"/>
    </reaction>
    <physiologicalReaction direction="left-to-right" evidence="22">
        <dbReference type="Rhea" id="RHEA:46741"/>
    </physiologicalReaction>
</comment>
<dbReference type="STRING" id="13249.T1HZM7"/>
<dbReference type="OMA" id="VKHPVNL"/>
<evidence type="ECO:0000256" key="18">
    <source>
        <dbReference type="ARBA" id="ARBA00038851"/>
    </source>
</evidence>